<name>A0A6J4IH32_9PSEU</name>
<sequence>MPVTRLRATLALGLVLAGVLGLLGATVRVPFVALGDGPTFDVLGTGADGRTVVEVSGPVPVYPAGGQLRMTTVAVTTQVTLFGAMVMWASGEEQVLPRESVYPPGRSSEQVDQENTRQFAQSETDAEAAALRHLGYPTAVQVGAVLDGSPSAGLVAPGDRIVAVDGRPVTTPQEVVDALAPTRPGQTVTVTVQRGPLGAPGPRTDVAVVAAARPDGDPRGFLGVTPTNVVDSPVDVRISLGDVGGPSAGLVFASAIVDKLTPGDLTGGHVVAGTGTIDALGRVGDIGGIRFKMDAARHDGATVFLVPAGNCAEAVTAVPEGMQLARVGTLSEGITALQAVREGRPPAPC</sequence>
<dbReference type="SMART" id="SM00228">
    <property type="entry name" value="PDZ"/>
    <property type="match status" value="1"/>
</dbReference>
<proteinExistence type="predicted"/>
<evidence type="ECO:0000313" key="3">
    <source>
        <dbReference type="EMBL" id="CAA9251878.1"/>
    </source>
</evidence>
<dbReference type="GO" id="GO:0006508">
    <property type="term" value="P:proteolysis"/>
    <property type="evidence" value="ECO:0007669"/>
    <property type="project" value="UniProtKB-KW"/>
</dbReference>
<gene>
    <name evidence="3" type="ORF">AVDCRST_MAG54-2035</name>
</gene>
<dbReference type="InterPro" id="IPR008269">
    <property type="entry name" value="Lon_proteolytic"/>
</dbReference>
<protein>
    <submittedName>
        <fullName evidence="3">Lon-like protease with PDZ domain</fullName>
    </submittedName>
</protein>
<evidence type="ECO:0000256" key="1">
    <source>
        <dbReference type="SAM" id="MobiDB-lite"/>
    </source>
</evidence>
<keyword evidence="3" id="KW-0378">Hydrolase</keyword>
<keyword evidence="3" id="KW-0645">Protease</keyword>
<organism evidence="3">
    <name type="scientific">uncultured Actinomycetospora sp</name>
    <dbReference type="NCBI Taxonomy" id="1135996"/>
    <lineage>
        <taxon>Bacteria</taxon>
        <taxon>Bacillati</taxon>
        <taxon>Actinomycetota</taxon>
        <taxon>Actinomycetes</taxon>
        <taxon>Pseudonocardiales</taxon>
        <taxon>Pseudonocardiaceae</taxon>
        <taxon>Actinomycetospora</taxon>
        <taxon>environmental samples</taxon>
    </lineage>
</organism>
<dbReference type="Gene3D" id="2.30.42.10">
    <property type="match status" value="1"/>
</dbReference>
<dbReference type="Gene3D" id="3.30.230.10">
    <property type="match status" value="1"/>
</dbReference>
<dbReference type="InterPro" id="IPR014721">
    <property type="entry name" value="Ribsml_uS5_D2-typ_fold_subgr"/>
</dbReference>
<dbReference type="InterPro" id="IPR001478">
    <property type="entry name" value="PDZ"/>
</dbReference>
<dbReference type="Pfam" id="PF17820">
    <property type="entry name" value="PDZ_6"/>
    <property type="match status" value="1"/>
</dbReference>
<reference evidence="3" key="1">
    <citation type="submission" date="2020-02" db="EMBL/GenBank/DDBJ databases">
        <authorList>
            <person name="Meier V. D."/>
        </authorList>
    </citation>
    <scope>NUCLEOTIDE SEQUENCE</scope>
    <source>
        <strain evidence="3">AVDCRST_MAG54</strain>
    </source>
</reference>
<dbReference type="SUPFAM" id="SSF50156">
    <property type="entry name" value="PDZ domain-like"/>
    <property type="match status" value="1"/>
</dbReference>
<dbReference type="PROSITE" id="PS50106">
    <property type="entry name" value="PDZ"/>
    <property type="match status" value="1"/>
</dbReference>
<dbReference type="EMBL" id="CADCTH010000271">
    <property type="protein sequence ID" value="CAA9251878.1"/>
    <property type="molecule type" value="Genomic_DNA"/>
</dbReference>
<dbReference type="InterPro" id="IPR041489">
    <property type="entry name" value="PDZ_6"/>
</dbReference>
<accession>A0A6J4IH32</accession>
<dbReference type="AlphaFoldDB" id="A0A6J4IH32"/>
<evidence type="ECO:0000259" key="2">
    <source>
        <dbReference type="PROSITE" id="PS50106"/>
    </source>
</evidence>
<dbReference type="InterPro" id="IPR020568">
    <property type="entry name" value="Ribosomal_Su5_D2-typ_SF"/>
</dbReference>
<feature type="region of interest" description="Disordered" evidence="1">
    <location>
        <begin position="99"/>
        <end position="126"/>
    </location>
</feature>
<dbReference type="Pfam" id="PF05362">
    <property type="entry name" value="Lon_C"/>
    <property type="match status" value="1"/>
</dbReference>
<dbReference type="SUPFAM" id="SSF54211">
    <property type="entry name" value="Ribosomal protein S5 domain 2-like"/>
    <property type="match status" value="1"/>
</dbReference>
<feature type="domain" description="PDZ" evidence="2">
    <location>
        <begin position="116"/>
        <end position="194"/>
    </location>
</feature>
<dbReference type="GO" id="GO:0004252">
    <property type="term" value="F:serine-type endopeptidase activity"/>
    <property type="evidence" value="ECO:0007669"/>
    <property type="project" value="InterPro"/>
</dbReference>
<dbReference type="InterPro" id="IPR036034">
    <property type="entry name" value="PDZ_sf"/>
</dbReference>
<dbReference type="GO" id="GO:0004176">
    <property type="term" value="F:ATP-dependent peptidase activity"/>
    <property type="evidence" value="ECO:0007669"/>
    <property type="project" value="InterPro"/>
</dbReference>